<keyword evidence="3" id="KW-1185">Reference proteome</keyword>
<feature type="domain" description="Photolyase/cryptochrome alpha/beta" evidence="1">
    <location>
        <begin position="1"/>
        <end position="47"/>
    </location>
</feature>
<evidence type="ECO:0000313" key="3">
    <source>
        <dbReference type="Proteomes" id="UP001153404"/>
    </source>
</evidence>
<evidence type="ECO:0000259" key="1">
    <source>
        <dbReference type="PROSITE" id="PS51645"/>
    </source>
</evidence>
<comment type="caution">
    <text evidence="2">The sequence shown here is derived from an EMBL/GenBank/DDBJ whole genome shotgun (WGS) entry which is preliminary data.</text>
</comment>
<dbReference type="PROSITE" id="PS51645">
    <property type="entry name" value="PHR_CRY_ALPHA_BETA"/>
    <property type="match status" value="1"/>
</dbReference>
<accession>A0A9X4KYM4</accession>
<dbReference type="Proteomes" id="UP001153404">
    <property type="component" value="Unassembled WGS sequence"/>
</dbReference>
<reference evidence="2" key="1">
    <citation type="submission" date="2022-10" db="EMBL/GenBank/DDBJ databases">
        <title>Comparative genomic analysis of Cohnella hashimotonis sp. nov., isolated from the International Space Station.</title>
        <authorList>
            <person name="Simpson A."/>
            <person name="Venkateswaran K."/>
        </authorList>
    </citation>
    <scope>NUCLEOTIDE SEQUENCE</scope>
    <source>
        <strain evidence="2">DSM 28161</strain>
    </source>
</reference>
<dbReference type="EMBL" id="JAPDIA010000008">
    <property type="protein sequence ID" value="MDG0813769.1"/>
    <property type="molecule type" value="Genomic_DNA"/>
</dbReference>
<dbReference type="RefSeq" id="WP_277537938.1">
    <property type="nucleotide sequence ID" value="NZ_JAPDIA010000008.1"/>
</dbReference>
<name>A0A9X4KYM4_9BACL</name>
<dbReference type="InterPro" id="IPR036155">
    <property type="entry name" value="Crypto/Photolyase_N_sf"/>
</dbReference>
<dbReference type="AlphaFoldDB" id="A0A9X4KYM4"/>
<proteinExistence type="predicted"/>
<dbReference type="InterPro" id="IPR014729">
    <property type="entry name" value="Rossmann-like_a/b/a_fold"/>
</dbReference>
<protein>
    <submittedName>
        <fullName evidence="2">Deoxyribodipyrimidine photo-lyase</fullName>
    </submittedName>
</protein>
<dbReference type="Gene3D" id="3.40.50.620">
    <property type="entry name" value="HUPs"/>
    <property type="match status" value="1"/>
</dbReference>
<evidence type="ECO:0000313" key="2">
    <source>
        <dbReference type="EMBL" id="MDG0813769.1"/>
    </source>
</evidence>
<gene>
    <name evidence="2" type="ORF">OMP40_34155</name>
</gene>
<sequence length="47" mass="5176">MKLFIHRKDLRTSDLPALDYMAAGGEPCLAALFLDPFLLRGRQVSGA</sequence>
<dbReference type="InterPro" id="IPR006050">
    <property type="entry name" value="DNA_photolyase_N"/>
</dbReference>
<dbReference type="SUPFAM" id="SSF52425">
    <property type="entry name" value="Cryptochrome/photolyase, N-terminal domain"/>
    <property type="match status" value="1"/>
</dbReference>
<organism evidence="2 3">
    <name type="scientific">Cohnella rhizosphaerae</name>
    <dbReference type="NCBI Taxonomy" id="1457232"/>
    <lineage>
        <taxon>Bacteria</taxon>
        <taxon>Bacillati</taxon>
        <taxon>Bacillota</taxon>
        <taxon>Bacilli</taxon>
        <taxon>Bacillales</taxon>
        <taxon>Paenibacillaceae</taxon>
        <taxon>Cohnella</taxon>
    </lineage>
</organism>